<organism evidence="2 3">
    <name type="scientific">Gymnopilus junonius</name>
    <name type="common">Spectacular rustgill mushroom</name>
    <name type="synonym">Gymnopilus spectabilis subsp. junonius</name>
    <dbReference type="NCBI Taxonomy" id="109634"/>
    <lineage>
        <taxon>Eukaryota</taxon>
        <taxon>Fungi</taxon>
        <taxon>Dikarya</taxon>
        <taxon>Basidiomycota</taxon>
        <taxon>Agaricomycotina</taxon>
        <taxon>Agaricomycetes</taxon>
        <taxon>Agaricomycetidae</taxon>
        <taxon>Agaricales</taxon>
        <taxon>Agaricineae</taxon>
        <taxon>Hymenogastraceae</taxon>
        <taxon>Gymnopilus</taxon>
    </lineage>
</organism>
<dbReference type="Proteomes" id="UP000724874">
    <property type="component" value="Unassembled WGS sequence"/>
</dbReference>
<sequence>MAAGLQSIRAAGLHHDEDEEEEMEEGHRAPSSVGEDHDLNVDLEGIDMDVDVDLDLASGEGDLCNEIAVEHPAEDSISRTQSSTPKTPRLRNCASNVLNNAKVVEKDFTPRTLRLALASKSHVHTRTIYEEPFPHNNKVARIDFAWKTIRESTSASEDPEIPKPTTGR</sequence>
<evidence type="ECO:0000313" key="3">
    <source>
        <dbReference type="Proteomes" id="UP000724874"/>
    </source>
</evidence>
<evidence type="ECO:0000256" key="1">
    <source>
        <dbReference type="SAM" id="MobiDB-lite"/>
    </source>
</evidence>
<reference evidence="2" key="1">
    <citation type="submission" date="2020-11" db="EMBL/GenBank/DDBJ databases">
        <authorList>
            <consortium name="DOE Joint Genome Institute"/>
            <person name="Ahrendt S."/>
            <person name="Riley R."/>
            <person name="Andreopoulos W."/>
            <person name="LaButti K."/>
            <person name="Pangilinan J."/>
            <person name="Ruiz-duenas F.J."/>
            <person name="Barrasa J.M."/>
            <person name="Sanchez-Garcia M."/>
            <person name="Camarero S."/>
            <person name="Miyauchi S."/>
            <person name="Serrano A."/>
            <person name="Linde D."/>
            <person name="Babiker R."/>
            <person name="Drula E."/>
            <person name="Ayuso-Fernandez I."/>
            <person name="Pacheco R."/>
            <person name="Padilla G."/>
            <person name="Ferreira P."/>
            <person name="Barriuso J."/>
            <person name="Kellner H."/>
            <person name="Castanera R."/>
            <person name="Alfaro M."/>
            <person name="Ramirez L."/>
            <person name="Pisabarro A.G."/>
            <person name="Kuo A."/>
            <person name="Tritt A."/>
            <person name="Lipzen A."/>
            <person name="He G."/>
            <person name="Yan M."/>
            <person name="Ng V."/>
            <person name="Cullen D."/>
            <person name="Martin F."/>
            <person name="Rosso M.-N."/>
            <person name="Henrissat B."/>
            <person name="Hibbett D."/>
            <person name="Martinez A.T."/>
            <person name="Grigoriev I.V."/>
        </authorList>
    </citation>
    <scope>NUCLEOTIDE SEQUENCE</scope>
    <source>
        <strain evidence="2">AH 44721</strain>
    </source>
</reference>
<accession>A0A9P5NA22</accession>
<dbReference type="AlphaFoldDB" id="A0A9P5NA22"/>
<protein>
    <submittedName>
        <fullName evidence="2">Uncharacterized protein</fullName>
    </submittedName>
</protein>
<evidence type="ECO:0000313" key="2">
    <source>
        <dbReference type="EMBL" id="KAF8873855.1"/>
    </source>
</evidence>
<dbReference type="OrthoDB" id="2790754at2759"/>
<name>A0A9P5NA22_GYMJU</name>
<comment type="caution">
    <text evidence="2">The sequence shown here is derived from an EMBL/GenBank/DDBJ whole genome shotgun (WGS) entry which is preliminary data.</text>
</comment>
<gene>
    <name evidence="2" type="ORF">CPB84DRAFT_1853854</name>
</gene>
<proteinExistence type="predicted"/>
<feature type="region of interest" description="Disordered" evidence="1">
    <location>
        <begin position="1"/>
        <end position="38"/>
    </location>
</feature>
<dbReference type="EMBL" id="JADNYJ010000227">
    <property type="protein sequence ID" value="KAF8873855.1"/>
    <property type="molecule type" value="Genomic_DNA"/>
</dbReference>
<keyword evidence="3" id="KW-1185">Reference proteome</keyword>